<proteinExistence type="predicted"/>
<dbReference type="Proteomes" id="UP000076584">
    <property type="component" value="Unassembled WGS sequence"/>
</dbReference>
<keyword evidence="2" id="KW-1185">Reference proteome</keyword>
<dbReference type="AlphaFoldDB" id="A0A161VZ39"/>
<gene>
    <name evidence="1" type="ORF">CI238_04012</name>
</gene>
<comment type="caution">
    <text evidence="1">The sequence shown here is derived from an EMBL/GenBank/DDBJ whole genome shotgun (WGS) entry which is preliminary data.</text>
</comment>
<protein>
    <submittedName>
        <fullName evidence="1">Uncharacterized protein</fullName>
    </submittedName>
</protein>
<evidence type="ECO:0000313" key="2">
    <source>
        <dbReference type="Proteomes" id="UP000076584"/>
    </source>
</evidence>
<reference evidence="1 2" key="1">
    <citation type="submission" date="2015-06" db="EMBL/GenBank/DDBJ databases">
        <title>Survival trade-offs in plant roots during colonization by closely related pathogenic and mutualistic fungi.</title>
        <authorList>
            <person name="Hacquard S."/>
            <person name="Kracher B."/>
            <person name="Hiruma K."/>
            <person name="Weinman A."/>
            <person name="Muench P."/>
            <person name="Garrido Oter R."/>
            <person name="Ver Loren van Themaat E."/>
            <person name="Dallerey J.-F."/>
            <person name="Damm U."/>
            <person name="Henrissat B."/>
            <person name="Lespinet O."/>
            <person name="Thon M."/>
            <person name="Kemen E."/>
            <person name="McHardy A.C."/>
            <person name="Schulze-Lefert P."/>
            <person name="O'Connell R.J."/>
        </authorList>
    </citation>
    <scope>NUCLEOTIDE SEQUENCE [LARGE SCALE GENOMIC DNA]</scope>
    <source>
        <strain evidence="1 2">MAFF 238704</strain>
    </source>
</reference>
<accession>A0A161VZ39</accession>
<dbReference type="EMBL" id="LFIW01000095">
    <property type="protein sequence ID" value="KZL88070.1"/>
    <property type="molecule type" value="Genomic_DNA"/>
</dbReference>
<feature type="non-terminal residue" evidence="1">
    <location>
        <position position="1"/>
    </location>
</feature>
<feature type="non-terminal residue" evidence="1">
    <location>
        <position position="115"/>
    </location>
</feature>
<sequence length="115" mass="13243">LSRGADVSNHDRLPNAAGLRVGSARHLLRWRMEYQEFLSGAACHDFIFDRKPNLNELEHNPVNDAKFGLGLKQQSLDSRRCGWPPRGDRSRSTRILHVEKAMEAQARASRRRKPW</sequence>
<evidence type="ECO:0000313" key="1">
    <source>
        <dbReference type="EMBL" id="KZL88070.1"/>
    </source>
</evidence>
<organism evidence="1 2">
    <name type="scientific">Colletotrichum incanum</name>
    <name type="common">Soybean anthracnose fungus</name>
    <dbReference type="NCBI Taxonomy" id="1573173"/>
    <lineage>
        <taxon>Eukaryota</taxon>
        <taxon>Fungi</taxon>
        <taxon>Dikarya</taxon>
        <taxon>Ascomycota</taxon>
        <taxon>Pezizomycotina</taxon>
        <taxon>Sordariomycetes</taxon>
        <taxon>Hypocreomycetidae</taxon>
        <taxon>Glomerellales</taxon>
        <taxon>Glomerellaceae</taxon>
        <taxon>Colletotrichum</taxon>
        <taxon>Colletotrichum spaethianum species complex</taxon>
    </lineage>
</organism>
<name>A0A161VZ39_COLIC</name>